<dbReference type="NCBIfam" id="NF003559">
    <property type="entry name" value="PRK05234.1"/>
    <property type="match status" value="1"/>
</dbReference>
<feature type="binding site" evidence="2">
    <location>
        <position position="8"/>
    </location>
    <ligand>
        <name>substrate</name>
    </ligand>
</feature>
<feature type="binding site" evidence="2">
    <location>
        <position position="87"/>
    </location>
    <ligand>
        <name>substrate</name>
    </ligand>
</feature>
<dbReference type="SUPFAM" id="SSF52335">
    <property type="entry name" value="Methylglyoxal synthase-like"/>
    <property type="match status" value="1"/>
</dbReference>
<accession>A0A0A8WY72</accession>
<dbReference type="EMBL" id="BASE01000016">
    <property type="protein sequence ID" value="GAM12618.1"/>
    <property type="molecule type" value="Genomic_DNA"/>
</dbReference>
<dbReference type="RefSeq" id="WP_041964544.1">
    <property type="nucleotide sequence ID" value="NZ_BASE01000016.1"/>
</dbReference>
<evidence type="ECO:0000259" key="4">
    <source>
        <dbReference type="PROSITE" id="PS51855"/>
    </source>
</evidence>
<reference evidence="5 6" key="1">
    <citation type="submission" date="2013-06" db="EMBL/GenBank/DDBJ databases">
        <title>Whole genome shotgun sequence of Bacillus selenatarsenatis SF-1.</title>
        <authorList>
            <person name="Kuroda M."/>
            <person name="Sei K."/>
            <person name="Yamashita M."/>
            <person name="Ike M."/>
        </authorList>
    </citation>
    <scope>NUCLEOTIDE SEQUENCE [LARGE SCALE GENOMIC DNA]</scope>
    <source>
        <strain evidence="5 6">SF-1</strain>
    </source>
</reference>
<dbReference type="PANTHER" id="PTHR30492">
    <property type="entry name" value="METHYLGLYOXAL SYNTHASE"/>
    <property type="match status" value="1"/>
</dbReference>
<dbReference type="OrthoDB" id="9787147at2"/>
<dbReference type="CDD" id="cd01422">
    <property type="entry name" value="MGS"/>
    <property type="match status" value="1"/>
</dbReference>
<comment type="similarity">
    <text evidence="2">Belongs to the methylglyoxal synthase family.</text>
</comment>
<feature type="binding site" evidence="2">
    <location>
        <position position="12"/>
    </location>
    <ligand>
        <name>substrate</name>
    </ligand>
</feature>
<dbReference type="STRING" id="1321606.SAMD00020551_0753"/>
<proteinExistence type="inferred from homology"/>
<feature type="active site" description="Proton donor/acceptor" evidence="2 3">
    <location>
        <position position="60"/>
    </location>
</feature>
<name>A0A0A8WY72_MESS1</name>
<dbReference type="GO" id="GO:0005829">
    <property type="term" value="C:cytosol"/>
    <property type="evidence" value="ECO:0007669"/>
    <property type="project" value="TreeGrafter"/>
</dbReference>
<dbReference type="HAMAP" id="MF_00549">
    <property type="entry name" value="Methylglyoxal_synth"/>
    <property type="match status" value="1"/>
</dbReference>
<gene>
    <name evidence="2" type="primary">mgsA</name>
    <name evidence="5" type="ORF">SAMD00020551_0753</name>
</gene>
<dbReference type="NCBIfam" id="TIGR00160">
    <property type="entry name" value="MGSA"/>
    <property type="match status" value="1"/>
</dbReference>
<feature type="binding site" evidence="2">
    <location>
        <begin position="34"/>
        <end position="37"/>
    </location>
    <ligand>
        <name>substrate</name>
    </ligand>
</feature>
<dbReference type="SMART" id="SM00851">
    <property type="entry name" value="MGS"/>
    <property type="match status" value="1"/>
</dbReference>
<comment type="function">
    <text evidence="2">Catalyzes the formation of methylglyoxal from dihydroxyacetone phosphate.</text>
</comment>
<dbReference type="Pfam" id="PF02142">
    <property type="entry name" value="MGS"/>
    <property type="match status" value="1"/>
</dbReference>
<evidence type="ECO:0000256" key="3">
    <source>
        <dbReference type="PIRSR" id="PIRSR006614-1"/>
    </source>
</evidence>
<dbReference type="Gene3D" id="3.40.50.1380">
    <property type="entry name" value="Methylglyoxal synthase-like domain"/>
    <property type="match status" value="1"/>
</dbReference>
<dbReference type="PIRSF" id="PIRSF006614">
    <property type="entry name" value="Methylglyox_syn"/>
    <property type="match status" value="1"/>
</dbReference>
<dbReference type="PROSITE" id="PS01335">
    <property type="entry name" value="METHYLGLYOXAL_SYNTH"/>
    <property type="match status" value="1"/>
</dbReference>
<evidence type="ECO:0000256" key="2">
    <source>
        <dbReference type="HAMAP-Rule" id="MF_00549"/>
    </source>
</evidence>
<dbReference type="InterPro" id="IPR036914">
    <property type="entry name" value="MGS-like_dom_sf"/>
</dbReference>
<sequence length="143" mass="15671">MNIALIAHDKKKDDLVGFAVAYKEIFKEHTLFATGTTGLRIIEATGLEVTRFQSGPLGGDQEIGARIANNLMDAVFFFRDPLTAQPHEPDVTALVRLCDVYSVPLATNMGTAEILVKGIERGDLDWRNIVKEETGDEHGSNEA</sequence>
<dbReference type="PROSITE" id="PS51855">
    <property type="entry name" value="MGS"/>
    <property type="match status" value="1"/>
</dbReference>
<evidence type="ECO:0000313" key="6">
    <source>
        <dbReference type="Proteomes" id="UP000031014"/>
    </source>
</evidence>
<dbReference type="GO" id="GO:0008929">
    <property type="term" value="F:methylglyoxal synthase activity"/>
    <property type="evidence" value="ECO:0007669"/>
    <property type="project" value="UniProtKB-UniRule"/>
</dbReference>
<organism evidence="5 6">
    <name type="scientific">Mesobacillus selenatarsenatis (strain DSM 18680 / JCM 14380 / FERM P-15431 / SF-1)</name>
    <dbReference type="NCBI Taxonomy" id="1321606"/>
    <lineage>
        <taxon>Bacteria</taxon>
        <taxon>Bacillati</taxon>
        <taxon>Bacillota</taxon>
        <taxon>Bacilli</taxon>
        <taxon>Bacillales</taxon>
        <taxon>Bacillaceae</taxon>
        <taxon>Mesobacillus</taxon>
    </lineage>
</organism>
<dbReference type="InterPro" id="IPR004363">
    <property type="entry name" value="Methylgl_synth"/>
</dbReference>
<evidence type="ECO:0000313" key="5">
    <source>
        <dbReference type="EMBL" id="GAM12618.1"/>
    </source>
</evidence>
<comment type="catalytic activity">
    <reaction evidence="2">
        <text>dihydroxyacetone phosphate = methylglyoxal + phosphate</text>
        <dbReference type="Rhea" id="RHEA:17937"/>
        <dbReference type="ChEBI" id="CHEBI:17158"/>
        <dbReference type="ChEBI" id="CHEBI:43474"/>
        <dbReference type="ChEBI" id="CHEBI:57642"/>
        <dbReference type="EC" id="4.2.3.3"/>
    </reaction>
</comment>
<comment type="caution">
    <text evidence="5">The sequence shown here is derived from an EMBL/GenBank/DDBJ whole genome shotgun (WGS) entry which is preliminary data.</text>
</comment>
<dbReference type="AlphaFoldDB" id="A0A0A8WY72"/>
<dbReference type="EC" id="4.2.3.3" evidence="2"/>
<dbReference type="FunFam" id="3.40.50.1380:FF:000006">
    <property type="entry name" value="Methylglyoxal synthase"/>
    <property type="match status" value="1"/>
</dbReference>
<keyword evidence="6" id="KW-1185">Reference proteome</keyword>
<feature type="domain" description="MGS-like" evidence="4">
    <location>
        <begin position="1"/>
        <end position="143"/>
    </location>
</feature>
<feature type="binding site" evidence="2">
    <location>
        <begin position="54"/>
        <end position="55"/>
    </location>
    <ligand>
        <name>substrate</name>
    </ligand>
</feature>
<dbReference type="PANTHER" id="PTHR30492:SF0">
    <property type="entry name" value="METHYLGLYOXAL SYNTHASE"/>
    <property type="match status" value="1"/>
</dbReference>
<evidence type="ECO:0000256" key="1">
    <source>
        <dbReference type="ARBA" id="ARBA00023239"/>
    </source>
</evidence>
<protein>
    <recommendedName>
        <fullName evidence="2">Methylglyoxal synthase</fullName>
        <shortName evidence="2">MGS</shortName>
        <ecNumber evidence="2">4.2.3.3</ecNumber>
    </recommendedName>
</protein>
<dbReference type="InterPro" id="IPR018148">
    <property type="entry name" value="Methylglyoxal_synth_AS"/>
</dbReference>
<keyword evidence="1 2" id="KW-0456">Lyase</keyword>
<dbReference type="GO" id="GO:0019242">
    <property type="term" value="P:methylglyoxal biosynthetic process"/>
    <property type="evidence" value="ECO:0007669"/>
    <property type="project" value="UniProtKB-UniRule"/>
</dbReference>
<dbReference type="Proteomes" id="UP000031014">
    <property type="component" value="Unassembled WGS sequence"/>
</dbReference>
<dbReference type="InterPro" id="IPR011607">
    <property type="entry name" value="MGS-like_dom"/>
</dbReference>